<sequence>MNFVKRGLRSLIYHWKNTAALVVIYFLSSALVLVGLNIRQACLATAEEAGEKIGADIAVTNTYQANSFTAEERNNLPLTLADQLAALPGVSSASWTATLSGASNGFSSAAMTREDGRAPLLFFASQTSSLLDLFTSQGASLALGRPLEREDRGLALVALPLAEENDWELDSFFSVTAASGQEISLQVAGMYLPGEGTGPEGGLGIPWDNTIVLCLEDAMELLGGEQVSQIRLELEDPKDARSLAAAVEETAGASPHQGEFVVQVDDSAYLQVAGPLERMVSLMTLMAAAAVLLGAAILFLLSLLGAKSRDREIGVLLSLGEEKRRIFLQMLLELSLPMLAAVTCAAGAGGSLSQGLAALAGTHSGPLSGWQIALLYIAGILLTAAAAIPTAWKVSAYSPVKMLREEG</sequence>
<dbReference type="GO" id="GO:0022857">
    <property type="term" value="F:transmembrane transporter activity"/>
    <property type="evidence" value="ECO:0007669"/>
    <property type="project" value="TreeGrafter"/>
</dbReference>
<evidence type="ECO:0000256" key="3">
    <source>
        <dbReference type="ARBA" id="ARBA00022692"/>
    </source>
</evidence>
<feature type="domain" description="ABC3 transporter permease C-terminal" evidence="7">
    <location>
        <begin position="285"/>
        <end position="399"/>
    </location>
</feature>
<keyword evidence="3 6" id="KW-0812">Transmembrane</keyword>
<name>A0A9D1YDW3_9FIRM</name>
<dbReference type="PANTHER" id="PTHR30572:SF9">
    <property type="entry name" value="ABC TRANSPORTER PERMEASE PROTEIN"/>
    <property type="match status" value="1"/>
</dbReference>
<dbReference type="InterPro" id="IPR050250">
    <property type="entry name" value="Macrolide_Exporter_MacB"/>
</dbReference>
<feature type="transmembrane region" description="Helical" evidence="6">
    <location>
        <begin position="326"/>
        <end position="349"/>
    </location>
</feature>
<proteinExistence type="predicted"/>
<evidence type="ECO:0000256" key="6">
    <source>
        <dbReference type="SAM" id="Phobius"/>
    </source>
</evidence>
<feature type="transmembrane region" description="Helical" evidence="6">
    <location>
        <begin position="279"/>
        <end position="305"/>
    </location>
</feature>
<dbReference type="GO" id="GO:0005886">
    <property type="term" value="C:plasma membrane"/>
    <property type="evidence" value="ECO:0007669"/>
    <property type="project" value="UniProtKB-SubCell"/>
</dbReference>
<evidence type="ECO:0000313" key="9">
    <source>
        <dbReference type="Proteomes" id="UP000823915"/>
    </source>
</evidence>
<feature type="transmembrane region" description="Helical" evidence="6">
    <location>
        <begin position="20"/>
        <end position="38"/>
    </location>
</feature>
<dbReference type="InterPro" id="IPR003838">
    <property type="entry name" value="ABC3_permease_C"/>
</dbReference>
<reference evidence="8" key="2">
    <citation type="submission" date="2021-04" db="EMBL/GenBank/DDBJ databases">
        <authorList>
            <person name="Gilroy R."/>
        </authorList>
    </citation>
    <scope>NUCLEOTIDE SEQUENCE</scope>
    <source>
        <strain evidence="8">1282</strain>
    </source>
</reference>
<evidence type="ECO:0000256" key="5">
    <source>
        <dbReference type="ARBA" id="ARBA00023136"/>
    </source>
</evidence>
<organism evidence="8 9">
    <name type="scientific">Candidatus Acutalibacter pullistercoris</name>
    <dbReference type="NCBI Taxonomy" id="2838418"/>
    <lineage>
        <taxon>Bacteria</taxon>
        <taxon>Bacillati</taxon>
        <taxon>Bacillota</taxon>
        <taxon>Clostridia</taxon>
        <taxon>Eubacteriales</taxon>
        <taxon>Acutalibacteraceae</taxon>
        <taxon>Acutalibacter</taxon>
    </lineage>
</organism>
<keyword evidence="2" id="KW-1003">Cell membrane</keyword>
<reference evidence="8" key="1">
    <citation type="journal article" date="2021" name="PeerJ">
        <title>Extensive microbial diversity within the chicken gut microbiome revealed by metagenomics and culture.</title>
        <authorList>
            <person name="Gilroy R."/>
            <person name="Ravi A."/>
            <person name="Getino M."/>
            <person name="Pursley I."/>
            <person name="Horton D.L."/>
            <person name="Alikhan N.F."/>
            <person name="Baker D."/>
            <person name="Gharbi K."/>
            <person name="Hall N."/>
            <person name="Watson M."/>
            <person name="Adriaenssens E.M."/>
            <person name="Foster-Nyarko E."/>
            <person name="Jarju S."/>
            <person name="Secka A."/>
            <person name="Antonio M."/>
            <person name="Oren A."/>
            <person name="Chaudhuri R.R."/>
            <person name="La Ragione R."/>
            <person name="Hildebrand F."/>
            <person name="Pallen M.J."/>
        </authorList>
    </citation>
    <scope>NUCLEOTIDE SEQUENCE</scope>
    <source>
        <strain evidence="8">1282</strain>
    </source>
</reference>
<evidence type="ECO:0000259" key="7">
    <source>
        <dbReference type="Pfam" id="PF02687"/>
    </source>
</evidence>
<dbReference type="Proteomes" id="UP000823915">
    <property type="component" value="Unassembled WGS sequence"/>
</dbReference>
<feature type="transmembrane region" description="Helical" evidence="6">
    <location>
        <begin position="369"/>
        <end position="392"/>
    </location>
</feature>
<dbReference type="Pfam" id="PF02687">
    <property type="entry name" value="FtsX"/>
    <property type="match status" value="1"/>
</dbReference>
<evidence type="ECO:0000313" key="8">
    <source>
        <dbReference type="EMBL" id="HIY26930.1"/>
    </source>
</evidence>
<gene>
    <name evidence="8" type="ORF">H9838_07145</name>
</gene>
<dbReference type="PANTHER" id="PTHR30572">
    <property type="entry name" value="MEMBRANE COMPONENT OF TRANSPORTER-RELATED"/>
    <property type="match status" value="1"/>
</dbReference>
<keyword evidence="5 6" id="KW-0472">Membrane</keyword>
<keyword evidence="4 6" id="KW-1133">Transmembrane helix</keyword>
<comment type="caution">
    <text evidence="8">The sequence shown here is derived from an EMBL/GenBank/DDBJ whole genome shotgun (WGS) entry which is preliminary data.</text>
</comment>
<evidence type="ECO:0000256" key="2">
    <source>
        <dbReference type="ARBA" id="ARBA00022475"/>
    </source>
</evidence>
<dbReference type="EMBL" id="DXDU01000115">
    <property type="protein sequence ID" value="HIY26930.1"/>
    <property type="molecule type" value="Genomic_DNA"/>
</dbReference>
<dbReference type="AlphaFoldDB" id="A0A9D1YDW3"/>
<comment type="subcellular location">
    <subcellularLocation>
        <location evidence="1">Cell membrane</location>
        <topology evidence="1">Multi-pass membrane protein</topology>
    </subcellularLocation>
</comment>
<accession>A0A9D1YDW3</accession>
<evidence type="ECO:0000256" key="1">
    <source>
        <dbReference type="ARBA" id="ARBA00004651"/>
    </source>
</evidence>
<protein>
    <submittedName>
        <fullName evidence="8">ABC transporter permease</fullName>
    </submittedName>
</protein>
<evidence type="ECO:0000256" key="4">
    <source>
        <dbReference type="ARBA" id="ARBA00022989"/>
    </source>
</evidence>